<gene>
    <name evidence="1" type="ORF">E2C01_096144</name>
</gene>
<reference evidence="1 2" key="1">
    <citation type="submission" date="2019-05" db="EMBL/GenBank/DDBJ databases">
        <title>Another draft genome of Portunus trituberculatus and its Hox gene families provides insights of decapod evolution.</title>
        <authorList>
            <person name="Jeong J.-H."/>
            <person name="Song I."/>
            <person name="Kim S."/>
            <person name="Choi T."/>
            <person name="Kim D."/>
            <person name="Ryu S."/>
            <person name="Kim W."/>
        </authorList>
    </citation>
    <scope>NUCLEOTIDE SEQUENCE [LARGE SCALE GENOMIC DNA]</scope>
    <source>
        <tissue evidence="1">Muscle</tissue>
    </source>
</reference>
<name>A0A5B7K1A5_PORTR</name>
<protein>
    <submittedName>
        <fullName evidence="1">Uncharacterized protein</fullName>
    </submittedName>
</protein>
<keyword evidence="2" id="KW-1185">Reference proteome</keyword>
<evidence type="ECO:0000313" key="1">
    <source>
        <dbReference type="EMBL" id="MPD00656.1"/>
    </source>
</evidence>
<organism evidence="1 2">
    <name type="scientific">Portunus trituberculatus</name>
    <name type="common">Swimming crab</name>
    <name type="synonym">Neptunus trituberculatus</name>
    <dbReference type="NCBI Taxonomy" id="210409"/>
    <lineage>
        <taxon>Eukaryota</taxon>
        <taxon>Metazoa</taxon>
        <taxon>Ecdysozoa</taxon>
        <taxon>Arthropoda</taxon>
        <taxon>Crustacea</taxon>
        <taxon>Multicrustacea</taxon>
        <taxon>Malacostraca</taxon>
        <taxon>Eumalacostraca</taxon>
        <taxon>Eucarida</taxon>
        <taxon>Decapoda</taxon>
        <taxon>Pleocyemata</taxon>
        <taxon>Brachyura</taxon>
        <taxon>Eubrachyura</taxon>
        <taxon>Portunoidea</taxon>
        <taxon>Portunidae</taxon>
        <taxon>Portuninae</taxon>
        <taxon>Portunus</taxon>
    </lineage>
</organism>
<comment type="caution">
    <text evidence="1">The sequence shown here is derived from an EMBL/GenBank/DDBJ whole genome shotgun (WGS) entry which is preliminary data.</text>
</comment>
<dbReference type="Proteomes" id="UP000324222">
    <property type="component" value="Unassembled WGS sequence"/>
</dbReference>
<sequence length="87" mass="9398">MTNEQSRTTSCVSSYHHNHPILHLHLLFPKLAAALTEAESKQILGRESVVAIMECPASVTLMDVARDLAAGKDTFVPQQDASLSLPG</sequence>
<proteinExistence type="predicted"/>
<evidence type="ECO:0000313" key="2">
    <source>
        <dbReference type="Proteomes" id="UP000324222"/>
    </source>
</evidence>
<dbReference type="EMBL" id="VSRR010123806">
    <property type="protein sequence ID" value="MPD00656.1"/>
    <property type="molecule type" value="Genomic_DNA"/>
</dbReference>
<accession>A0A5B7K1A5</accession>
<dbReference type="AlphaFoldDB" id="A0A5B7K1A5"/>